<evidence type="ECO:0000259" key="3">
    <source>
        <dbReference type="Pfam" id="PF00535"/>
    </source>
</evidence>
<organism evidence="4 5">
    <name type="scientific">Neolewinella marina</name>
    <dbReference type="NCBI Taxonomy" id="438751"/>
    <lineage>
        <taxon>Bacteria</taxon>
        <taxon>Pseudomonadati</taxon>
        <taxon>Bacteroidota</taxon>
        <taxon>Saprospiria</taxon>
        <taxon>Saprospirales</taxon>
        <taxon>Lewinellaceae</taxon>
        <taxon>Neolewinella</taxon>
    </lineage>
</organism>
<feature type="region of interest" description="Disordered" evidence="1">
    <location>
        <begin position="444"/>
        <end position="464"/>
    </location>
</feature>
<comment type="caution">
    <text evidence="4">The sequence shown here is derived from an EMBL/GenBank/DDBJ whole genome shotgun (WGS) entry which is preliminary data.</text>
</comment>
<keyword evidence="2" id="KW-0472">Membrane</keyword>
<reference evidence="4 5" key="1">
    <citation type="submission" date="2017-10" db="EMBL/GenBank/DDBJ databases">
        <title>The draft genome sequence of Lewinella marina KCTC 32374.</title>
        <authorList>
            <person name="Wang K."/>
        </authorList>
    </citation>
    <scope>NUCLEOTIDE SEQUENCE [LARGE SCALE GENOMIC DNA]</scope>
    <source>
        <strain evidence="4 5">MKG-38</strain>
    </source>
</reference>
<name>A0A2G0CF45_9BACT</name>
<sequence length="659" mass="74371">MQLSIVIVSYNVRYFLEQCLLSVERATAGMETETWVVDNHSADGSVEMVRRRFPWARVIANDRNPGFSVANNQALRQARGKYHLLLNPDTLVEEDTFRRCYAFAEAHPDLGGLGVRMIDGSGRFLPESKRGLPTPWVAFTKAFGLARLFPRSLRFNRYHLGYLAEDETHEIEVLAGAFMWMRAAALEKVGLLDEAFFMYGEDIDLSYRLTQGGYRNYYYPGTSIIHYKGESTKRGSLNYVRVFYQAMVIFARKHFVGPGAWWLVLMMRLAIYLRALLTVVANAWQRLRYPLLDAAGMYLGLRLLKQLWAAYHFGDPKYFPEYIDYLHLPAYTVLWTGSIFLGGGYDRPHDYGRLLSSLGIGTLLLLSIYGLLPEDLRPSRALLVLGAGWAIGWTLLLRGAARLLNPGAAGPAADRRLLIVGWAAEAQRTLSLLQRAGATAHYIGRVSPGTRAPRPSDGEDGETIGRTDHLATLCRLYRVEEIIFCSADLDIADIQGWMRELGPRIQYRILPEASRSIIGSHRPDQRGTLYTIDVNLRIDDPVQRRGKWLLDRTLALLLLLTLPLNIWLVERKGGYLGNLWKVLIAQLSWVGYHPGDPERTLLPALRPGVLHPGLGSEVCAAESLHHLNLLYARDYGLRDDLRLIGQHFRALGRRPNAAG</sequence>
<keyword evidence="2" id="KW-0812">Transmembrane</keyword>
<dbReference type="Proteomes" id="UP000226437">
    <property type="component" value="Unassembled WGS sequence"/>
</dbReference>
<keyword evidence="5" id="KW-1185">Reference proteome</keyword>
<dbReference type="EMBL" id="PDLO01000003">
    <property type="protein sequence ID" value="PHK98596.1"/>
    <property type="molecule type" value="Genomic_DNA"/>
</dbReference>
<protein>
    <submittedName>
        <fullName evidence="4">Glycosyl transferase family 2</fullName>
    </submittedName>
</protein>
<evidence type="ECO:0000313" key="4">
    <source>
        <dbReference type="EMBL" id="PHK98596.1"/>
    </source>
</evidence>
<dbReference type="RefSeq" id="WP_099106206.1">
    <property type="nucleotide sequence ID" value="NZ_JAATJF010000001.1"/>
</dbReference>
<accession>A0A2G0CF45</accession>
<dbReference type="SUPFAM" id="SSF53448">
    <property type="entry name" value="Nucleotide-diphospho-sugar transferases"/>
    <property type="match status" value="1"/>
</dbReference>
<dbReference type="AlphaFoldDB" id="A0A2G0CF45"/>
<feature type="transmembrane region" description="Helical" evidence="2">
    <location>
        <begin position="260"/>
        <end position="284"/>
    </location>
</feature>
<dbReference type="PANTHER" id="PTHR43179">
    <property type="entry name" value="RHAMNOSYLTRANSFERASE WBBL"/>
    <property type="match status" value="1"/>
</dbReference>
<dbReference type="InterPro" id="IPR029044">
    <property type="entry name" value="Nucleotide-diphossugar_trans"/>
</dbReference>
<dbReference type="Gene3D" id="3.90.550.10">
    <property type="entry name" value="Spore Coat Polysaccharide Biosynthesis Protein SpsA, Chain A"/>
    <property type="match status" value="1"/>
</dbReference>
<feature type="domain" description="Glycosyltransferase 2-like" evidence="3">
    <location>
        <begin position="4"/>
        <end position="154"/>
    </location>
</feature>
<dbReference type="Pfam" id="PF00535">
    <property type="entry name" value="Glycos_transf_2"/>
    <property type="match status" value="1"/>
</dbReference>
<feature type="transmembrane region" description="Helical" evidence="2">
    <location>
        <begin position="325"/>
        <end position="342"/>
    </location>
</feature>
<dbReference type="PANTHER" id="PTHR43179:SF7">
    <property type="entry name" value="RHAMNOSYLTRANSFERASE WBBL"/>
    <property type="match status" value="1"/>
</dbReference>
<proteinExistence type="predicted"/>
<evidence type="ECO:0000313" key="5">
    <source>
        <dbReference type="Proteomes" id="UP000226437"/>
    </source>
</evidence>
<gene>
    <name evidence="4" type="ORF">CGL56_08975</name>
</gene>
<dbReference type="InterPro" id="IPR001173">
    <property type="entry name" value="Glyco_trans_2-like"/>
</dbReference>
<keyword evidence="2" id="KW-1133">Transmembrane helix</keyword>
<feature type="transmembrane region" description="Helical" evidence="2">
    <location>
        <begin position="291"/>
        <end position="313"/>
    </location>
</feature>
<dbReference type="OrthoDB" id="9771846at2"/>
<evidence type="ECO:0000256" key="1">
    <source>
        <dbReference type="SAM" id="MobiDB-lite"/>
    </source>
</evidence>
<keyword evidence="4" id="KW-0808">Transferase</keyword>
<dbReference type="CDD" id="cd04186">
    <property type="entry name" value="GT_2_like_c"/>
    <property type="match status" value="1"/>
</dbReference>
<evidence type="ECO:0000256" key="2">
    <source>
        <dbReference type="SAM" id="Phobius"/>
    </source>
</evidence>
<dbReference type="GO" id="GO:0016740">
    <property type="term" value="F:transferase activity"/>
    <property type="evidence" value="ECO:0007669"/>
    <property type="project" value="UniProtKB-KW"/>
</dbReference>
<feature type="transmembrane region" description="Helical" evidence="2">
    <location>
        <begin position="354"/>
        <end position="372"/>
    </location>
</feature>